<reference evidence="7 8" key="1">
    <citation type="submission" date="2024-04" db="EMBL/GenBank/DDBJ databases">
        <title>Isolation of an actinomycete strain from pig manure.</title>
        <authorList>
            <person name="Gong T."/>
            <person name="Yu Z."/>
            <person name="An M."/>
            <person name="Wei C."/>
            <person name="Yang W."/>
            <person name="Liu L."/>
        </authorList>
    </citation>
    <scope>NUCLEOTIDE SEQUENCE [LARGE SCALE GENOMIC DNA]</scope>
    <source>
        <strain evidence="7 8">ZF39</strain>
    </source>
</reference>
<dbReference type="PIRSF" id="PIRSF035875">
    <property type="entry name" value="RNase_BN"/>
    <property type="match status" value="1"/>
</dbReference>
<dbReference type="Proteomes" id="UP001442841">
    <property type="component" value="Chromosome"/>
</dbReference>
<evidence type="ECO:0000256" key="4">
    <source>
        <dbReference type="ARBA" id="ARBA00022989"/>
    </source>
</evidence>
<accession>A0ABZ3FSR4</accession>
<feature type="transmembrane region" description="Helical" evidence="6">
    <location>
        <begin position="203"/>
        <end position="223"/>
    </location>
</feature>
<name>A0ABZ3FSR4_9ACTN</name>
<sequence>MLWHTAAGCLRYRVTGLAAEVAFFALLSLPPLVFGLVGSIGFIARRFTVSEQGEFRSQVLILANRFLTPDTVADIIAPTLDEVLLTSRFEIVSIGFVIALWSGSRAMAVFVDAITIMYGLHGERGILKTRALSFGVYLGFMVGGAIILPVVVAGPRLVDQLLPDSLELLSRLYWPIVLLAGIAVLASLLHWATPVRNRWRSHVPGAALTVLAWIVGSAVLRWVLLAMTGSTSIFGPLATPIALILWLYLIAIAVLIGGALNAALAKEWPRFAGISPAEADHVLDALDEEDQLDNNDVKDSPERP</sequence>
<evidence type="ECO:0000313" key="7">
    <source>
        <dbReference type="EMBL" id="XAN07862.1"/>
    </source>
</evidence>
<evidence type="ECO:0000256" key="5">
    <source>
        <dbReference type="ARBA" id="ARBA00023136"/>
    </source>
</evidence>
<feature type="transmembrane region" description="Helical" evidence="6">
    <location>
        <begin position="172"/>
        <end position="191"/>
    </location>
</feature>
<dbReference type="RefSeq" id="WP_425309320.1">
    <property type="nucleotide sequence ID" value="NZ_CP154795.1"/>
</dbReference>
<feature type="transmembrane region" description="Helical" evidence="6">
    <location>
        <begin position="21"/>
        <end position="44"/>
    </location>
</feature>
<keyword evidence="8" id="KW-1185">Reference proteome</keyword>
<keyword evidence="3 6" id="KW-0812">Transmembrane</keyword>
<keyword evidence="5 6" id="KW-0472">Membrane</keyword>
<evidence type="ECO:0000256" key="1">
    <source>
        <dbReference type="ARBA" id="ARBA00004651"/>
    </source>
</evidence>
<dbReference type="PANTHER" id="PTHR30213:SF0">
    <property type="entry name" value="UPF0761 MEMBRANE PROTEIN YIHY"/>
    <property type="match status" value="1"/>
</dbReference>
<feature type="transmembrane region" description="Helical" evidence="6">
    <location>
        <begin position="132"/>
        <end position="152"/>
    </location>
</feature>
<dbReference type="PANTHER" id="PTHR30213">
    <property type="entry name" value="INNER MEMBRANE PROTEIN YHJD"/>
    <property type="match status" value="1"/>
</dbReference>
<proteinExistence type="predicted"/>
<feature type="transmembrane region" description="Helical" evidence="6">
    <location>
        <begin position="243"/>
        <end position="264"/>
    </location>
</feature>
<dbReference type="Pfam" id="PF03631">
    <property type="entry name" value="Virul_fac_BrkB"/>
    <property type="match status" value="1"/>
</dbReference>
<comment type="subcellular location">
    <subcellularLocation>
        <location evidence="1">Cell membrane</location>
        <topology evidence="1">Multi-pass membrane protein</topology>
    </subcellularLocation>
</comment>
<evidence type="ECO:0000313" key="8">
    <source>
        <dbReference type="Proteomes" id="UP001442841"/>
    </source>
</evidence>
<dbReference type="InterPro" id="IPR017039">
    <property type="entry name" value="Virul_fac_BrkB"/>
</dbReference>
<organism evidence="7 8">
    <name type="scientific">Ammonicoccus fulvus</name>
    <dbReference type="NCBI Taxonomy" id="3138240"/>
    <lineage>
        <taxon>Bacteria</taxon>
        <taxon>Bacillati</taxon>
        <taxon>Actinomycetota</taxon>
        <taxon>Actinomycetes</taxon>
        <taxon>Propionibacteriales</taxon>
        <taxon>Propionibacteriaceae</taxon>
        <taxon>Ammonicoccus</taxon>
    </lineage>
</organism>
<protein>
    <submittedName>
        <fullName evidence="7">YihY/virulence factor BrkB family protein</fullName>
    </submittedName>
</protein>
<keyword evidence="2" id="KW-1003">Cell membrane</keyword>
<evidence type="ECO:0000256" key="3">
    <source>
        <dbReference type="ARBA" id="ARBA00022692"/>
    </source>
</evidence>
<evidence type="ECO:0000256" key="2">
    <source>
        <dbReference type="ARBA" id="ARBA00022475"/>
    </source>
</evidence>
<feature type="transmembrane region" description="Helical" evidence="6">
    <location>
        <begin position="91"/>
        <end position="120"/>
    </location>
</feature>
<gene>
    <name evidence="7" type="ORF">AADG42_11280</name>
</gene>
<keyword evidence="4 6" id="KW-1133">Transmembrane helix</keyword>
<evidence type="ECO:0000256" key="6">
    <source>
        <dbReference type="SAM" id="Phobius"/>
    </source>
</evidence>
<dbReference type="EMBL" id="CP154795">
    <property type="protein sequence ID" value="XAN07862.1"/>
    <property type="molecule type" value="Genomic_DNA"/>
</dbReference>